<sequence>MPRGRGIYDDEGDDDRAQRRRADEAAKAPPEEVPEPESAGEVPEPPD</sequence>
<reference evidence="2 3" key="1">
    <citation type="submission" date="2023-08" db="EMBL/GenBank/DDBJ databases">
        <authorList>
            <person name="Folkvardsen B D."/>
            <person name="Norman A."/>
        </authorList>
    </citation>
    <scope>NUCLEOTIDE SEQUENCE [LARGE SCALE GENOMIC DNA]</scope>
    <source>
        <strain evidence="2 3">Mu0050</strain>
    </source>
</reference>
<protein>
    <submittedName>
        <fullName evidence="2">Uncharacterized protein</fullName>
    </submittedName>
</protein>
<evidence type="ECO:0000313" key="3">
    <source>
        <dbReference type="Proteomes" id="UP001190466"/>
    </source>
</evidence>
<feature type="region of interest" description="Disordered" evidence="1">
    <location>
        <begin position="1"/>
        <end position="47"/>
    </location>
</feature>
<gene>
    <name evidence="2" type="ORF">MU0050_004395</name>
</gene>
<proteinExistence type="predicted"/>
<name>A0ABM9MJD6_9MYCO</name>
<evidence type="ECO:0000313" key="2">
    <source>
        <dbReference type="EMBL" id="CAJ1586668.1"/>
    </source>
</evidence>
<dbReference type="EMBL" id="OY726395">
    <property type="protein sequence ID" value="CAJ1586668.1"/>
    <property type="molecule type" value="Genomic_DNA"/>
</dbReference>
<feature type="compositionally biased region" description="Low complexity" evidence="1">
    <location>
        <begin position="36"/>
        <end position="47"/>
    </location>
</feature>
<keyword evidence="3" id="KW-1185">Reference proteome</keyword>
<dbReference type="RefSeq" id="WP_316512588.1">
    <property type="nucleotide sequence ID" value="NZ_OY726395.1"/>
</dbReference>
<feature type="compositionally biased region" description="Basic and acidic residues" evidence="1">
    <location>
        <begin position="15"/>
        <end position="30"/>
    </location>
</feature>
<dbReference type="Proteomes" id="UP001190466">
    <property type="component" value="Chromosome"/>
</dbReference>
<evidence type="ECO:0000256" key="1">
    <source>
        <dbReference type="SAM" id="MobiDB-lite"/>
    </source>
</evidence>
<accession>A0ABM9MJD6</accession>
<organism evidence="2 3">
    <name type="scientific">[Mycobacterium] wendilense</name>
    <dbReference type="NCBI Taxonomy" id="3064284"/>
    <lineage>
        <taxon>Bacteria</taxon>
        <taxon>Bacillati</taxon>
        <taxon>Actinomycetota</taxon>
        <taxon>Actinomycetes</taxon>
        <taxon>Mycobacteriales</taxon>
        <taxon>Mycobacteriaceae</taxon>
        <taxon>Mycolicibacter</taxon>
    </lineage>
</organism>